<dbReference type="EMBL" id="MWIP01000020">
    <property type="protein sequence ID" value="KAF1684937.1"/>
    <property type="molecule type" value="Genomic_DNA"/>
</dbReference>
<dbReference type="PANTHER" id="PTHR47234">
    <property type="match status" value="1"/>
</dbReference>
<comment type="caution">
    <text evidence="13">The sequence shown here is derived from an EMBL/GenBank/DDBJ whole genome shotgun (WGS) entry which is preliminary data.</text>
</comment>
<evidence type="ECO:0000256" key="4">
    <source>
        <dbReference type="ARBA" id="ARBA00022692"/>
    </source>
</evidence>
<keyword evidence="7 8" id="KW-0998">Cell outer membrane</keyword>
<evidence type="ECO:0000313" key="14">
    <source>
        <dbReference type="Proteomes" id="UP000462066"/>
    </source>
</evidence>
<evidence type="ECO:0008006" key="15">
    <source>
        <dbReference type="Google" id="ProtNLM"/>
    </source>
</evidence>
<reference evidence="13 14" key="1">
    <citation type="submission" date="2017-10" db="EMBL/GenBank/DDBJ databases">
        <title>Whole genome sequencing of Pseudoxanthomonas broegbernensis DSM 12573(T).</title>
        <authorList>
            <person name="Kumar S."/>
            <person name="Bansal K."/>
            <person name="Kaur A."/>
            <person name="Patil P."/>
            <person name="Sharma S."/>
            <person name="Patil P.B."/>
        </authorList>
    </citation>
    <scope>NUCLEOTIDE SEQUENCE [LARGE SCALE GENOMIC DNA]</scope>
    <source>
        <strain evidence="13 14">DSM 12573</strain>
    </source>
</reference>
<evidence type="ECO:0000256" key="10">
    <source>
        <dbReference type="SAM" id="MobiDB-lite"/>
    </source>
</evidence>
<feature type="region of interest" description="Disordered" evidence="10">
    <location>
        <begin position="1"/>
        <end position="29"/>
    </location>
</feature>
<dbReference type="Pfam" id="PF07715">
    <property type="entry name" value="Plug"/>
    <property type="match status" value="1"/>
</dbReference>
<dbReference type="InterPro" id="IPR000531">
    <property type="entry name" value="Beta-barrel_TonB"/>
</dbReference>
<evidence type="ECO:0000256" key="9">
    <source>
        <dbReference type="RuleBase" id="RU003357"/>
    </source>
</evidence>
<dbReference type="Pfam" id="PF00593">
    <property type="entry name" value="TonB_dep_Rec_b-barrel"/>
    <property type="match status" value="1"/>
</dbReference>
<dbReference type="InterPro" id="IPR039426">
    <property type="entry name" value="TonB-dep_rcpt-like"/>
</dbReference>
<evidence type="ECO:0000256" key="6">
    <source>
        <dbReference type="ARBA" id="ARBA00023136"/>
    </source>
</evidence>
<evidence type="ECO:0000256" key="2">
    <source>
        <dbReference type="ARBA" id="ARBA00022448"/>
    </source>
</evidence>
<evidence type="ECO:0000256" key="5">
    <source>
        <dbReference type="ARBA" id="ARBA00023077"/>
    </source>
</evidence>
<evidence type="ECO:0000313" key="13">
    <source>
        <dbReference type="EMBL" id="KAF1684937.1"/>
    </source>
</evidence>
<comment type="similarity">
    <text evidence="8 9">Belongs to the TonB-dependent receptor family.</text>
</comment>
<evidence type="ECO:0000256" key="7">
    <source>
        <dbReference type="ARBA" id="ARBA00023237"/>
    </source>
</evidence>
<evidence type="ECO:0000259" key="12">
    <source>
        <dbReference type="Pfam" id="PF07715"/>
    </source>
</evidence>
<sequence length="960" mass="103098">MEGAVCCEQSRRRLAAPPHTSTHPSGGSYHVIGNKSPHLLARSILLCLGGFAIGAHAAPPQPASGPDERPQKSPPAASGQQAREQASVTLDAISVTGSRVVGGDYESPTPVTMIEFEQIELAAPNNIADYLNTLPSMVGDSTTMEGNNSISAGATGMNRLNLRGLGADRTLVLVDGRRFVGSTLEGNVDINGLPNGLIRSIDVVTGGASSVYGSDAVAGVVNFVLDTRYTGLKGFAQVGQSRYHDDRQQNGGLTFGTPFADGRGHFLLNAEYAHNSGVGAARDRPWYGGHGIMTNPAWTPTNGEPYRITVPFLNRPNEASAGLIPSGPLKWTTFDADGSPRQFDYGVLDLTGSASSGGEVDGHFATMSLKGAVERHSLFARGSFEINDAFEAFAEASHSRSVVNTNSSYNYYNGSLSIKSDNAYLDPRTREAMVAAGASSAPYGLLLGVASPRVEVNTYRAVFGVNGSFGDNWTLDAYYQYGESRLNTVVNNVTNTTRLGLALDAVVDPASNRIVCRSTLADPGNGCVPINTFGGASLSEPALDYVIGEPSFRQTMKQQVASASIQGEAFSTWAGPVMTAFGIEHRREAVGGAVDDQGQPRQWLFGNFMATHGENRINEVFSEMLMPLTERSLAFNGAVRVADYSYSGIAVTWKGGLTWQPNDSVLLRTVRSRDIRAPNLGNLYQAGLTQRQNVRDPWFNDTQRNIERISQGNLALKPEVADTSSIGLALTPARWPGVRGAIDYYQIEIKDAIATLNDQQTVDRCHQGDTAVCSFVVRDGTGAVSGLIRTPINIAKRTVRGVDMDVSYLQAVPFIAPGAELDLRLVASRLLESRNEDPFSSIDYADENIAGSAKQRALLTATFRNGPLRFGASARFIGKGVLSNEWVDGVDIDDNTVPSTWYLGLFGSYHFPGDRLEAFFRVDNALDRAPLVIGTNRNGINPVLYDVIGRYASVGVRFQF</sequence>
<dbReference type="GO" id="GO:0009279">
    <property type="term" value="C:cell outer membrane"/>
    <property type="evidence" value="ECO:0007669"/>
    <property type="project" value="UniProtKB-SubCell"/>
</dbReference>
<keyword evidence="6 8" id="KW-0472">Membrane</keyword>
<name>A0A7V8K6D6_9GAMM</name>
<evidence type="ECO:0000259" key="11">
    <source>
        <dbReference type="Pfam" id="PF00593"/>
    </source>
</evidence>
<accession>A0A7V8K6D6</accession>
<evidence type="ECO:0000256" key="3">
    <source>
        <dbReference type="ARBA" id="ARBA00022452"/>
    </source>
</evidence>
<evidence type="ECO:0000256" key="8">
    <source>
        <dbReference type="PROSITE-ProRule" id="PRU01360"/>
    </source>
</evidence>
<protein>
    <recommendedName>
        <fullName evidence="15">TonB-dependent receptor</fullName>
    </recommendedName>
</protein>
<dbReference type="InterPro" id="IPR036942">
    <property type="entry name" value="Beta-barrel_TonB_sf"/>
</dbReference>
<gene>
    <name evidence="13" type="ORF">B1992_13985</name>
</gene>
<dbReference type="InterPro" id="IPR037066">
    <property type="entry name" value="Plug_dom_sf"/>
</dbReference>
<dbReference type="PROSITE" id="PS52016">
    <property type="entry name" value="TONB_DEPENDENT_REC_3"/>
    <property type="match status" value="1"/>
</dbReference>
<evidence type="ECO:0000256" key="1">
    <source>
        <dbReference type="ARBA" id="ARBA00004571"/>
    </source>
</evidence>
<feature type="region of interest" description="Disordered" evidence="10">
    <location>
        <begin position="58"/>
        <end position="86"/>
    </location>
</feature>
<dbReference type="PANTHER" id="PTHR47234:SF3">
    <property type="entry name" value="SECRETIN_TONB SHORT N-TERMINAL DOMAIN-CONTAINING PROTEIN"/>
    <property type="match status" value="1"/>
</dbReference>
<feature type="domain" description="TonB-dependent receptor-like beta-barrel" evidence="11">
    <location>
        <begin position="403"/>
        <end position="924"/>
    </location>
</feature>
<dbReference type="InterPro" id="IPR012910">
    <property type="entry name" value="Plug_dom"/>
</dbReference>
<comment type="subcellular location">
    <subcellularLocation>
        <location evidence="1 8">Cell outer membrane</location>
        <topology evidence="1 8">Multi-pass membrane protein</topology>
    </subcellularLocation>
</comment>
<keyword evidence="4 8" id="KW-0812">Transmembrane</keyword>
<dbReference type="Gene3D" id="2.40.170.20">
    <property type="entry name" value="TonB-dependent receptor, beta-barrel domain"/>
    <property type="match status" value="1"/>
</dbReference>
<keyword evidence="2 8" id="KW-0813">Transport</keyword>
<organism evidence="13 14">
    <name type="scientific">Pseudoxanthomonas broegbernensis</name>
    <dbReference type="NCBI Taxonomy" id="83619"/>
    <lineage>
        <taxon>Bacteria</taxon>
        <taxon>Pseudomonadati</taxon>
        <taxon>Pseudomonadota</taxon>
        <taxon>Gammaproteobacteria</taxon>
        <taxon>Lysobacterales</taxon>
        <taxon>Lysobacteraceae</taxon>
        <taxon>Pseudoxanthomonas</taxon>
    </lineage>
</organism>
<dbReference type="Gene3D" id="2.170.130.10">
    <property type="entry name" value="TonB-dependent receptor, plug domain"/>
    <property type="match status" value="1"/>
</dbReference>
<keyword evidence="5 9" id="KW-0798">TonB box</keyword>
<dbReference type="Proteomes" id="UP000462066">
    <property type="component" value="Unassembled WGS sequence"/>
</dbReference>
<proteinExistence type="inferred from homology"/>
<keyword evidence="14" id="KW-1185">Reference proteome</keyword>
<dbReference type="AlphaFoldDB" id="A0A7V8K6D6"/>
<keyword evidence="3 8" id="KW-1134">Transmembrane beta strand</keyword>
<feature type="domain" description="TonB-dependent receptor plug" evidence="12">
    <location>
        <begin position="106"/>
        <end position="220"/>
    </location>
</feature>
<dbReference type="SUPFAM" id="SSF56935">
    <property type="entry name" value="Porins"/>
    <property type="match status" value="1"/>
</dbReference>